<dbReference type="PANTHER" id="PTHR35372">
    <property type="entry name" value="ATP BINDING PROTEIN-RELATED"/>
    <property type="match status" value="1"/>
</dbReference>
<keyword evidence="1" id="KW-0547">Nucleotide-binding</keyword>
<dbReference type="InterPro" id="IPR027417">
    <property type="entry name" value="P-loop_NTPase"/>
</dbReference>
<dbReference type="PANTHER" id="PTHR35372:SF2">
    <property type="entry name" value="SF3 HELICASE DOMAIN-CONTAINING PROTEIN"/>
    <property type="match status" value="1"/>
</dbReference>
<dbReference type="Gene3D" id="3.40.50.300">
    <property type="entry name" value="P-loop containing nucleotide triphosphate hydrolases"/>
    <property type="match status" value="1"/>
</dbReference>
<dbReference type="Pfam" id="PF13155">
    <property type="entry name" value="Toprim_2"/>
    <property type="match status" value="1"/>
</dbReference>
<dbReference type="RefSeq" id="WP_156206110.1">
    <property type="nucleotide sequence ID" value="NZ_WHPN01000268.1"/>
</dbReference>
<evidence type="ECO:0000256" key="1">
    <source>
        <dbReference type="ARBA" id="ARBA00022741"/>
    </source>
</evidence>
<evidence type="ECO:0000259" key="5">
    <source>
        <dbReference type="PROSITE" id="PS51206"/>
    </source>
</evidence>
<keyword evidence="2" id="KW-0378">Hydrolase</keyword>
<organism evidence="6 7">
    <name type="scientific">Streptomyces lycii</name>
    <dbReference type="NCBI Taxonomy" id="2654337"/>
    <lineage>
        <taxon>Bacteria</taxon>
        <taxon>Bacillati</taxon>
        <taxon>Actinomycetota</taxon>
        <taxon>Actinomycetes</taxon>
        <taxon>Kitasatosporales</taxon>
        <taxon>Streptomycetaceae</taxon>
        <taxon>Streptomyces</taxon>
    </lineage>
</organism>
<dbReference type="InterPro" id="IPR034154">
    <property type="entry name" value="TOPRIM_DnaG/twinkle"/>
</dbReference>
<dbReference type="PROSITE" id="PS51206">
    <property type="entry name" value="SF3_HELICASE_1"/>
    <property type="match status" value="1"/>
</dbReference>
<dbReference type="InterPro" id="IPR006500">
    <property type="entry name" value="Helicase_put_C_phage/plasmid"/>
</dbReference>
<dbReference type="CDD" id="cd01029">
    <property type="entry name" value="TOPRIM_primases"/>
    <property type="match status" value="1"/>
</dbReference>
<keyword evidence="3" id="KW-0067">ATP-binding</keyword>
<gene>
    <name evidence="6" type="ORF">GCU69_13085</name>
</gene>
<reference evidence="6 7" key="1">
    <citation type="submission" date="2019-10" db="EMBL/GenBank/DDBJ databases">
        <title>Streptomyces tenebrisbrunneis sp.nov., an endogenous actinomycete isolated from of Lycium ruthenicum.</title>
        <authorList>
            <person name="Ma L."/>
        </authorList>
    </citation>
    <scope>NUCLEOTIDE SEQUENCE [LARGE SCALE GENOMIC DNA]</scope>
    <source>
        <strain evidence="6 7">TRM 66187</strain>
    </source>
</reference>
<feature type="region of interest" description="Disordered" evidence="4">
    <location>
        <begin position="319"/>
        <end position="342"/>
    </location>
</feature>
<evidence type="ECO:0000313" key="7">
    <source>
        <dbReference type="Proteomes" id="UP000621266"/>
    </source>
</evidence>
<dbReference type="Pfam" id="PF19263">
    <property type="entry name" value="DUF5906"/>
    <property type="match status" value="1"/>
</dbReference>
<dbReference type="InterPro" id="IPR051620">
    <property type="entry name" value="ORF904-like_C"/>
</dbReference>
<dbReference type="SMART" id="SM00493">
    <property type="entry name" value="TOPRIM"/>
    <property type="match status" value="1"/>
</dbReference>
<keyword evidence="7" id="KW-1185">Reference proteome</keyword>
<dbReference type="Pfam" id="PF08706">
    <property type="entry name" value="D5_N"/>
    <property type="match status" value="1"/>
</dbReference>
<dbReference type="InterPro" id="IPR045455">
    <property type="entry name" value="NrS-1_pol-like_helicase"/>
</dbReference>
<evidence type="ECO:0000256" key="2">
    <source>
        <dbReference type="ARBA" id="ARBA00022801"/>
    </source>
</evidence>
<dbReference type="InterPro" id="IPR006171">
    <property type="entry name" value="TOPRIM_dom"/>
</dbReference>
<dbReference type="InterPro" id="IPR014818">
    <property type="entry name" value="Phage/plasmid_primase_P4_C"/>
</dbReference>
<sequence>MQFTEILSRLDSVSESTDGGFTAACPAHADSRPSLRVWVGENRKVRLTCRAGCAADDVVSAMGLEWRDMFDVEGDVPTIPSEKPAIVGGSHIAALASYLDSAGEEFVHSPAAHEYALKRFGVSLELGNALGLGYDDCDGYGFKHASRTYTKYPRLVVPLNDFAGRPKGLQGRDLSGECSHRWVSLTNPQGHRWAAYGVFRGQGGYGATVVSEGPGDGLTAVALGYDAVVIRGAALAGSPELLAELASGLRGQQVIAAGDNDAAGKRFNRALADGLAEHGIAVYELRIPHDGADLTRWREIDPDAFDYRFHQAVKHAAPIGRPRNEPSAEVSRRTGAEPVTADHGHEAAAVLADLVKQYGSASDVLNAYALVAWTDGRVKYAPGLGFYVFDGRIWQRSDVRVRQEIHRMGAALMLSGDSEAAKGFNSTTRIDNLLTELRSVPSVYVDPDEFDARPELLCFRNGTVDLESGELRPHDKGDMLTVMLDADYDPEARAPRWEQFLAEIMPGHPEMVDYLQRLTGYGITGHTSEQCFTVLHGKGANGKSVFTDTLTEVFKEITTTAPYETFEAKQSGGVPNDVARLRGARLVMAAEGESNKPMSEALIKRMTGKDKMSARFLRQEFFEFRPTFQIILSTNHKPSFRGQDEGLWRRVKLVPFARYFAKHERDYHLDTKLLSERAGIIAWAVRGAQQWFRQGLDDPELIRQATADYKETSDALNGFIGDVIEITGDDADTILGSDLYRAYVAWSDEEGLSKAEVWKRTTLYRAMDERGCQRRKGSAGMTFYGLREVASHEPAGPGIFSDN</sequence>
<dbReference type="Proteomes" id="UP000621266">
    <property type="component" value="Unassembled WGS sequence"/>
</dbReference>
<feature type="compositionally biased region" description="Basic and acidic residues" evidence="4">
    <location>
        <begin position="322"/>
        <end position="342"/>
    </location>
</feature>
<accession>A0ABQ7FI77</accession>
<dbReference type="SUPFAM" id="SSF56731">
    <property type="entry name" value="DNA primase core"/>
    <property type="match status" value="1"/>
</dbReference>
<comment type="caution">
    <text evidence="6">The sequence shown here is derived from an EMBL/GenBank/DDBJ whole genome shotgun (WGS) entry which is preliminary data.</text>
</comment>
<dbReference type="NCBIfam" id="TIGR01613">
    <property type="entry name" value="primase_Cterm"/>
    <property type="match status" value="1"/>
</dbReference>
<dbReference type="SMART" id="SM00885">
    <property type="entry name" value="D5_N"/>
    <property type="match status" value="1"/>
</dbReference>
<dbReference type="EMBL" id="WHPN01000268">
    <property type="protein sequence ID" value="KAF4408627.1"/>
    <property type="molecule type" value="Genomic_DNA"/>
</dbReference>
<proteinExistence type="predicted"/>
<dbReference type="SUPFAM" id="SSF52540">
    <property type="entry name" value="P-loop containing nucleoside triphosphate hydrolases"/>
    <property type="match status" value="1"/>
</dbReference>
<protein>
    <recommendedName>
        <fullName evidence="5">SF3 helicase domain-containing protein</fullName>
    </recommendedName>
</protein>
<name>A0ABQ7FI77_9ACTN</name>
<evidence type="ECO:0000313" key="6">
    <source>
        <dbReference type="EMBL" id="KAF4408627.1"/>
    </source>
</evidence>
<dbReference type="InterPro" id="IPR014015">
    <property type="entry name" value="Helicase_SF3_DNA-vir"/>
</dbReference>
<evidence type="ECO:0000256" key="4">
    <source>
        <dbReference type="SAM" id="MobiDB-lite"/>
    </source>
</evidence>
<evidence type="ECO:0000256" key="3">
    <source>
        <dbReference type="ARBA" id="ARBA00022840"/>
    </source>
</evidence>
<dbReference type="Gene3D" id="3.40.1360.10">
    <property type="match status" value="1"/>
</dbReference>
<feature type="domain" description="SF3 helicase" evidence="5">
    <location>
        <begin position="510"/>
        <end position="669"/>
    </location>
</feature>